<dbReference type="EMBL" id="CP007449">
    <property type="protein sequence ID" value="AHM76649.1"/>
    <property type="molecule type" value="Genomic_DNA"/>
</dbReference>
<dbReference type="Pfam" id="PF05509">
    <property type="entry name" value="TraY"/>
    <property type="match status" value="1"/>
</dbReference>
<evidence type="ECO:0000256" key="5">
    <source>
        <dbReference type="ARBA" id="ARBA00022971"/>
    </source>
</evidence>
<dbReference type="InterPro" id="IPR008876">
    <property type="entry name" value="TraY"/>
</dbReference>
<dbReference type="GO" id="GO:0003677">
    <property type="term" value="F:DNA binding"/>
    <property type="evidence" value="ECO:0007669"/>
    <property type="project" value="UniProtKB-KW"/>
</dbReference>
<reference evidence="7 8" key="1">
    <citation type="submission" date="2017-11" db="EMBL/GenBank/DDBJ databases">
        <title>The complete genome sequence and comparative genome analysis of Yersinia enterocolitica strain LC20.</title>
        <authorList>
            <person name="Shi G."/>
            <person name="Su M."/>
            <person name="Liang J."/>
            <person name="Gu W."/>
            <person name="Xiao Y."/>
            <person name="Zhang Z."/>
            <person name="Qiu H."/>
            <person name="Duan R."/>
            <person name="Zhang Z."/>
            <person name="Li Y."/>
            <person name="Zhang X."/>
            <person name="Ling Y."/>
            <person name="Song L."/>
            <person name="Chen M."/>
            <person name="Zhao Y."/>
            <person name="Wu J."/>
            <person name="Jing H."/>
            <person name="Xiao J."/>
            <person name="Wang X."/>
        </authorList>
    </citation>
    <scope>NUCLEOTIDE SEQUENCE [LARGE SCALE GENOMIC DNA]</scope>
    <source>
        <strain evidence="7 8">LC20</strain>
        <plasmid evidence="8">Plasmid1_80k</plasmid>
    </source>
</reference>
<dbReference type="AlphaFoldDB" id="A0A7U4K3D8"/>
<comment type="subcellular location">
    <subcellularLocation>
        <location evidence="1">Cytoplasm</location>
    </subcellularLocation>
</comment>
<evidence type="ECO:0000256" key="1">
    <source>
        <dbReference type="ARBA" id="ARBA00004496"/>
    </source>
</evidence>
<protein>
    <recommendedName>
        <fullName evidence="3">Relaxosome protein TraY</fullName>
    </recommendedName>
</protein>
<keyword evidence="5" id="KW-0184">Conjugation</keyword>
<gene>
    <name evidence="7" type="ORF">LC20_06077</name>
</gene>
<keyword evidence="7" id="KW-0614">Plasmid</keyword>
<keyword evidence="6" id="KW-0238">DNA-binding</keyword>
<name>A0A7U4K3D8_YEREN</name>
<evidence type="ECO:0000256" key="6">
    <source>
        <dbReference type="ARBA" id="ARBA00023125"/>
    </source>
</evidence>
<accession>A0A7U4K3D8</accession>
<proteinExistence type="inferred from homology"/>
<dbReference type="KEGG" id="yel:LC20_06077"/>
<geneLocation type="plasmid" evidence="8">
    <name>Plasmid1_80k</name>
</geneLocation>
<organism evidence="7 8">
    <name type="scientific">Yersinia enterocolitica LC20</name>
    <dbReference type="NCBI Taxonomy" id="1443113"/>
    <lineage>
        <taxon>Bacteria</taxon>
        <taxon>Pseudomonadati</taxon>
        <taxon>Pseudomonadota</taxon>
        <taxon>Gammaproteobacteria</taxon>
        <taxon>Enterobacterales</taxon>
        <taxon>Yersiniaceae</taxon>
        <taxon>Yersinia</taxon>
    </lineage>
</organism>
<evidence type="ECO:0000256" key="4">
    <source>
        <dbReference type="ARBA" id="ARBA00022490"/>
    </source>
</evidence>
<evidence type="ECO:0000313" key="8">
    <source>
        <dbReference type="Proteomes" id="UP000230961"/>
    </source>
</evidence>
<evidence type="ECO:0000256" key="2">
    <source>
        <dbReference type="ARBA" id="ARBA00007183"/>
    </source>
</evidence>
<dbReference type="Proteomes" id="UP000230961">
    <property type="component" value="Plasmid p1_80K"/>
</dbReference>
<keyword evidence="4" id="KW-0963">Cytoplasm</keyword>
<evidence type="ECO:0000313" key="7">
    <source>
        <dbReference type="EMBL" id="AHM76649.1"/>
    </source>
</evidence>
<evidence type="ECO:0000256" key="3">
    <source>
        <dbReference type="ARBA" id="ARBA00020541"/>
    </source>
</evidence>
<sequence length="44" mass="5159">MIFECAIKTGRTKKKEAELRLEDHVRRFSSIEQVGVVTERKLPE</sequence>
<comment type="similarity">
    <text evidence="2">Belongs to the TraY family.</text>
</comment>
<dbReference type="GO" id="GO:0005737">
    <property type="term" value="C:cytoplasm"/>
    <property type="evidence" value="ECO:0007669"/>
    <property type="project" value="UniProtKB-SubCell"/>
</dbReference>